<dbReference type="Pfam" id="PF00295">
    <property type="entry name" value="Glyco_hydro_28"/>
    <property type="match status" value="1"/>
</dbReference>
<dbReference type="KEGG" id="mrr:Moror_4563"/>
<comment type="subcellular location">
    <subcellularLocation>
        <location evidence="1">Secreted</location>
    </subcellularLocation>
</comment>
<evidence type="ECO:0000313" key="20">
    <source>
        <dbReference type="Proteomes" id="UP000017559"/>
    </source>
</evidence>
<dbReference type="PANTHER" id="PTHR31736">
    <property type="match status" value="1"/>
</dbReference>
<comment type="catalytic activity">
    <reaction evidence="15">
        <text>[(1-&gt;4)-alpha-D-galacturonosyl](n) + H2O = alpha-D-galacturonate + [(1-&gt;4)-alpha-D-galacturonosyl](n-1)</text>
        <dbReference type="Rhea" id="RHEA:14117"/>
        <dbReference type="Rhea" id="RHEA-COMP:14570"/>
        <dbReference type="Rhea" id="RHEA-COMP:14572"/>
        <dbReference type="ChEBI" id="CHEBI:15377"/>
        <dbReference type="ChEBI" id="CHEBI:58658"/>
        <dbReference type="ChEBI" id="CHEBI:140523"/>
        <dbReference type="EC" id="3.2.1.67"/>
    </reaction>
</comment>
<keyword evidence="6 17" id="KW-0378">Hydrolase</keyword>
<dbReference type="GO" id="GO:0045490">
    <property type="term" value="P:pectin catabolic process"/>
    <property type="evidence" value="ECO:0007669"/>
    <property type="project" value="UniProtKB-ARBA"/>
</dbReference>
<keyword evidence="5" id="KW-0677">Repeat</keyword>
<organism evidence="19 20">
    <name type="scientific">Moniliophthora roreri (strain MCA 2997)</name>
    <name type="common">Cocoa frosty pod rot fungus</name>
    <name type="synonym">Crinipellis roreri</name>
    <dbReference type="NCBI Taxonomy" id="1381753"/>
    <lineage>
        <taxon>Eukaryota</taxon>
        <taxon>Fungi</taxon>
        <taxon>Dikarya</taxon>
        <taxon>Basidiomycota</taxon>
        <taxon>Agaricomycotina</taxon>
        <taxon>Agaricomycetes</taxon>
        <taxon>Agaricomycetidae</taxon>
        <taxon>Agaricales</taxon>
        <taxon>Marasmiineae</taxon>
        <taxon>Marasmiaceae</taxon>
        <taxon>Moniliophthora</taxon>
    </lineage>
</organism>
<dbReference type="InterPro" id="IPR006626">
    <property type="entry name" value="PbH1"/>
</dbReference>
<dbReference type="GO" id="GO:0005576">
    <property type="term" value="C:extracellular region"/>
    <property type="evidence" value="ECO:0007669"/>
    <property type="project" value="UniProtKB-SubCell"/>
</dbReference>
<evidence type="ECO:0000256" key="1">
    <source>
        <dbReference type="ARBA" id="ARBA00004613"/>
    </source>
</evidence>
<gene>
    <name evidence="19" type="ORF">Moror_4563</name>
</gene>
<evidence type="ECO:0000256" key="13">
    <source>
        <dbReference type="ARBA" id="ARBA00041474"/>
    </source>
</evidence>
<evidence type="ECO:0000313" key="19">
    <source>
        <dbReference type="EMBL" id="ESK92386.1"/>
    </source>
</evidence>
<dbReference type="Gene3D" id="2.160.20.10">
    <property type="entry name" value="Single-stranded right-handed beta-helix, Pectin lyase-like"/>
    <property type="match status" value="1"/>
</dbReference>
<feature type="signal peptide" evidence="18">
    <location>
        <begin position="1"/>
        <end position="17"/>
    </location>
</feature>
<dbReference type="InterPro" id="IPR012334">
    <property type="entry name" value="Pectin_lyas_fold"/>
</dbReference>
<evidence type="ECO:0000256" key="4">
    <source>
        <dbReference type="ARBA" id="ARBA00022729"/>
    </source>
</evidence>
<evidence type="ECO:0000256" key="9">
    <source>
        <dbReference type="ARBA" id="ARBA00023295"/>
    </source>
</evidence>
<evidence type="ECO:0000256" key="11">
    <source>
        <dbReference type="ARBA" id="ARBA00037312"/>
    </source>
</evidence>
<dbReference type="SMART" id="SM00710">
    <property type="entry name" value="PbH1"/>
    <property type="match status" value="5"/>
</dbReference>
<evidence type="ECO:0000256" key="12">
    <source>
        <dbReference type="ARBA" id="ARBA00038933"/>
    </source>
</evidence>
<comment type="similarity">
    <text evidence="2 17">Belongs to the glycosyl hydrolase 28 family.</text>
</comment>
<protein>
    <recommendedName>
        <fullName evidence="12">galacturonan 1,4-alpha-galacturonidase</fullName>
        <ecNumber evidence="12">3.2.1.67</ecNumber>
    </recommendedName>
    <alternativeName>
        <fullName evidence="13">Galacturan 1,4-alpha-galacturonidase C</fullName>
    </alternativeName>
    <alternativeName>
        <fullName evidence="14">Poly(1,4-alpha-D-galacturonide)galacturonohydrolase C</fullName>
    </alternativeName>
</protein>
<reference evidence="19 20" key="1">
    <citation type="journal article" date="2014" name="BMC Genomics">
        <title>Genome and secretome analysis of the hemibiotrophic fungal pathogen, Moniliophthora roreri, which causes frosty pod rot disease of cacao: mechanisms of the biotrophic and necrotrophic phases.</title>
        <authorList>
            <person name="Meinhardt L.W."/>
            <person name="Costa G.G.L."/>
            <person name="Thomazella D.P.T."/>
            <person name="Teixeira P.J.P.L."/>
            <person name="Carazzolle M.F."/>
            <person name="Schuster S.C."/>
            <person name="Carlson J.E."/>
            <person name="Guiltinan M.J."/>
            <person name="Mieczkowski P."/>
            <person name="Farmer A."/>
            <person name="Ramaraj T."/>
            <person name="Crozier J."/>
            <person name="Davis R.E."/>
            <person name="Shao J."/>
            <person name="Melnick R.L."/>
            <person name="Pereira G.A.G."/>
            <person name="Bailey B.A."/>
        </authorList>
    </citation>
    <scope>NUCLEOTIDE SEQUENCE [LARGE SCALE GENOMIC DNA]</scope>
    <source>
        <strain evidence="19 20">MCA 2997</strain>
    </source>
</reference>
<accession>V2XHS4</accession>
<evidence type="ECO:0000256" key="3">
    <source>
        <dbReference type="ARBA" id="ARBA00022525"/>
    </source>
</evidence>
<comment type="caution">
    <text evidence="19">The sequence shown here is derived from an EMBL/GenBank/DDBJ whole genome shotgun (WGS) entry which is preliminary data.</text>
</comment>
<keyword evidence="8" id="KW-0325">Glycoprotein</keyword>
<evidence type="ECO:0000256" key="14">
    <source>
        <dbReference type="ARBA" id="ARBA00042262"/>
    </source>
</evidence>
<keyword evidence="20" id="KW-1185">Reference proteome</keyword>
<evidence type="ECO:0000256" key="2">
    <source>
        <dbReference type="ARBA" id="ARBA00008834"/>
    </source>
</evidence>
<evidence type="ECO:0000256" key="8">
    <source>
        <dbReference type="ARBA" id="ARBA00023180"/>
    </source>
</evidence>
<evidence type="ECO:0000256" key="10">
    <source>
        <dbReference type="ARBA" id="ARBA00023316"/>
    </source>
</evidence>
<comment type="function">
    <text evidence="11">Specific in hydrolyzing the terminal glycosidic bond of polygalacturonic acid and oligogalacturonates.</text>
</comment>
<dbReference type="HOGENOM" id="CLU_016031_1_2_1"/>
<name>V2XHS4_MONRO</name>
<dbReference type="OrthoDB" id="187139at2759"/>
<keyword evidence="9 17" id="KW-0326">Glycosidase</keyword>
<feature type="chain" id="PRO_5004711898" description="galacturonan 1,4-alpha-galacturonidase" evidence="18">
    <location>
        <begin position="18"/>
        <end position="412"/>
    </location>
</feature>
<dbReference type="AlphaFoldDB" id="V2XHS4"/>
<keyword evidence="3" id="KW-0964">Secreted</keyword>
<keyword evidence="4 18" id="KW-0732">Signal</keyword>
<evidence type="ECO:0000256" key="6">
    <source>
        <dbReference type="ARBA" id="ARBA00022801"/>
    </source>
</evidence>
<dbReference type="GO" id="GO:0047911">
    <property type="term" value="F:galacturan 1,4-alpha-galacturonidase activity"/>
    <property type="evidence" value="ECO:0007669"/>
    <property type="project" value="UniProtKB-EC"/>
</dbReference>
<dbReference type="EC" id="3.2.1.67" evidence="12"/>
<evidence type="ECO:0000256" key="15">
    <source>
        <dbReference type="ARBA" id="ARBA00048766"/>
    </source>
</evidence>
<proteinExistence type="inferred from homology"/>
<dbReference type="InterPro" id="IPR011050">
    <property type="entry name" value="Pectin_lyase_fold/virulence"/>
</dbReference>
<sequence length="412" mass="45539">MNLFGFLFLGLLQLAAAWNTFVVPHTPGQDDTPALVAGLANRTSDVTILFEKGITYNILTPVRFPTFQNVEVRIEGNITLPDNIATVQGTFQRPLAPRSEINALCQLLSALRFDFPGHWCNGIFFKLRIITYIKPLRFSFSGGTNVTLRGSTDCNWGWVDAHGQAWWDAKELNNRPHGWIFGKINGGAIRDMKLWKPIAQSFSMKGSSNIHVFNNRIFALSNSKSFPLNTDGFAAGGASNILFEKNHIENGDDCITIGNKAKNITFKDCHCGLGHGASVGSLGRDGEVTDVQDILFDNLTMVNSLYGARFKSWAGGKGLARNITWRNIVIQDVAFPIYVTQNYWDQEKGPKTNAPSGSHTMIQDFLFENFSGDLRDVPYVEGSCISDPCWYNVSGATGKEVAIFDLYRGSGT</sequence>
<dbReference type="Proteomes" id="UP000017559">
    <property type="component" value="Unassembled WGS sequence"/>
</dbReference>
<dbReference type="EMBL" id="AWSO01000288">
    <property type="protein sequence ID" value="ESK92386.1"/>
    <property type="molecule type" value="Genomic_DNA"/>
</dbReference>
<evidence type="ECO:0000256" key="5">
    <source>
        <dbReference type="ARBA" id="ARBA00022737"/>
    </source>
</evidence>
<evidence type="ECO:0000256" key="17">
    <source>
        <dbReference type="RuleBase" id="RU361169"/>
    </source>
</evidence>
<dbReference type="PANTHER" id="PTHR31736:SF11">
    <property type="entry name" value="EXOPOLYGALACTURONASE C-RELATED"/>
    <property type="match status" value="1"/>
</dbReference>
<evidence type="ECO:0000256" key="18">
    <source>
        <dbReference type="SAM" id="SignalP"/>
    </source>
</evidence>
<evidence type="ECO:0000256" key="16">
    <source>
        <dbReference type="PROSITE-ProRule" id="PRU10052"/>
    </source>
</evidence>
<dbReference type="SUPFAM" id="SSF51126">
    <property type="entry name" value="Pectin lyase-like"/>
    <property type="match status" value="1"/>
</dbReference>
<evidence type="ECO:0000256" key="7">
    <source>
        <dbReference type="ARBA" id="ARBA00023157"/>
    </source>
</evidence>
<dbReference type="STRING" id="1381753.V2XHS4"/>
<dbReference type="InterPro" id="IPR000743">
    <property type="entry name" value="Glyco_hydro_28"/>
</dbReference>
<keyword evidence="10" id="KW-0961">Cell wall biogenesis/degradation</keyword>
<keyword evidence="7" id="KW-1015">Disulfide bond</keyword>
<feature type="active site" evidence="16">
    <location>
        <position position="275"/>
    </location>
</feature>
<dbReference type="GO" id="GO:0004650">
    <property type="term" value="F:polygalacturonase activity"/>
    <property type="evidence" value="ECO:0007669"/>
    <property type="project" value="InterPro"/>
</dbReference>
<dbReference type="GO" id="GO:0071555">
    <property type="term" value="P:cell wall organization"/>
    <property type="evidence" value="ECO:0007669"/>
    <property type="project" value="UniProtKB-KW"/>
</dbReference>
<dbReference type="PROSITE" id="PS00502">
    <property type="entry name" value="POLYGALACTURONASE"/>
    <property type="match status" value="1"/>
</dbReference>